<keyword evidence="3" id="KW-1185">Reference proteome</keyword>
<name>A0A1T0CEL2_9GAMM</name>
<sequence>MKILIINLKQSVDRLTQQQQQFAKLGLEFERLESVTVNDIDETYYRNKLTQGQRILKQTEHACLLSHKKAWQYTLAHQEPILILEDDAILTTDLAKILQEIENANLDIDFINLEVHGRKKIVSRNPAVILDKDFSLYRLHMDKSGAAAYILYPSGAQKLLGRIANHLDLADAFIHSCPNLSCLQIEPAAAVQSDRCSWYGIDFQEYRLQSMIGTIGNTLAIQPTQWQKIKLRINRIASQIHLGIRTLYALTQGIKRDIRVNADKFIK</sequence>
<organism evidence="2 3">
    <name type="scientific">Moraxella pluranimalium</name>
    <dbReference type="NCBI Taxonomy" id="470453"/>
    <lineage>
        <taxon>Bacteria</taxon>
        <taxon>Pseudomonadati</taxon>
        <taxon>Pseudomonadota</taxon>
        <taxon>Gammaproteobacteria</taxon>
        <taxon>Moraxellales</taxon>
        <taxon>Moraxellaceae</taxon>
        <taxon>Moraxella</taxon>
    </lineage>
</organism>
<dbReference type="EMBL" id="MUYU01000036">
    <property type="protein sequence ID" value="OOS20561.1"/>
    <property type="molecule type" value="Genomic_DNA"/>
</dbReference>
<dbReference type="STRING" id="470453.B0680_10395"/>
<dbReference type="CDD" id="cd06532">
    <property type="entry name" value="Glyco_transf_25"/>
    <property type="match status" value="1"/>
</dbReference>
<feature type="domain" description="Glycosyl transferase family 25" evidence="1">
    <location>
        <begin position="2"/>
        <end position="165"/>
    </location>
</feature>
<accession>A0A1T0CEL2</accession>
<evidence type="ECO:0000313" key="2">
    <source>
        <dbReference type="EMBL" id="OOS20561.1"/>
    </source>
</evidence>
<reference evidence="2 3" key="1">
    <citation type="submission" date="2017-02" db="EMBL/GenBank/DDBJ databases">
        <title>Draft genome sequence of Moraxella pluranimalium CCUG 54913T type strain.</title>
        <authorList>
            <person name="Salva-Serra F."/>
            <person name="Engstrom-Jakobsson H."/>
            <person name="Thorell K."/>
            <person name="Jaen-Luchoro D."/>
            <person name="Gonzales-Siles L."/>
            <person name="Karlsson R."/>
            <person name="Yazdan S."/>
            <person name="Boulund F."/>
            <person name="Johnning A."/>
            <person name="Engstrand L."/>
            <person name="Kristiansson E."/>
            <person name="Moore E."/>
        </authorList>
    </citation>
    <scope>NUCLEOTIDE SEQUENCE [LARGE SCALE GENOMIC DNA]</scope>
    <source>
        <strain evidence="2 3">CCUG 54913</strain>
    </source>
</reference>
<proteinExistence type="predicted"/>
<evidence type="ECO:0000259" key="1">
    <source>
        <dbReference type="Pfam" id="PF01755"/>
    </source>
</evidence>
<dbReference type="AlphaFoldDB" id="A0A1T0CEL2"/>
<evidence type="ECO:0000313" key="3">
    <source>
        <dbReference type="Proteomes" id="UP000189800"/>
    </source>
</evidence>
<dbReference type="Pfam" id="PF01755">
    <property type="entry name" value="Glyco_transf_25"/>
    <property type="match status" value="1"/>
</dbReference>
<dbReference type="Proteomes" id="UP000189800">
    <property type="component" value="Unassembled WGS sequence"/>
</dbReference>
<gene>
    <name evidence="2" type="ORF">B0680_10395</name>
</gene>
<comment type="caution">
    <text evidence="2">The sequence shown here is derived from an EMBL/GenBank/DDBJ whole genome shotgun (WGS) entry which is preliminary data.</text>
</comment>
<dbReference type="OrthoDB" id="9816113at2"/>
<protein>
    <recommendedName>
        <fullName evidence="1">Glycosyl transferase family 25 domain-containing protein</fullName>
    </recommendedName>
</protein>
<dbReference type="InterPro" id="IPR002654">
    <property type="entry name" value="Glyco_trans_25"/>
</dbReference>
<dbReference type="RefSeq" id="WP_078255027.1">
    <property type="nucleotide sequence ID" value="NZ_MUYU01000036.1"/>
</dbReference>